<evidence type="ECO:0000313" key="3">
    <source>
        <dbReference type="Proteomes" id="UP000886476"/>
    </source>
</evidence>
<protein>
    <submittedName>
        <fullName evidence="2">Uncharacterized protein</fullName>
    </submittedName>
</protein>
<feature type="signal peptide" evidence="1">
    <location>
        <begin position="1"/>
        <end position="22"/>
    </location>
</feature>
<keyword evidence="1" id="KW-0732">Signal</keyword>
<reference evidence="2" key="1">
    <citation type="submission" date="2020-05" db="EMBL/GenBank/DDBJ databases">
        <title>Nod-independent and nitrogen-fixing Bradyrhizobium aeschynomene sp. nov. isolated from nodules of Aeschynomene indica.</title>
        <authorList>
            <person name="Zhang Z."/>
        </authorList>
    </citation>
    <scope>NUCLEOTIDE SEQUENCE</scope>
    <source>
        <strain evidence="2">83012</strain>
    </source>
</reference>
<name>A0ABX2CGU6_9BRAD</name>
<evidence type="ECO:0000313" key="2">
    <source>
        <dbReference type="EMBL" id="NPU67431.1"/>
    </source>
</evidence>
<feature type="chain" id="PRO_5045775451" evidence="1">
    <location>
        <begin position="23"/>
        <end position="154"/>
    </location>
</feature>
<dbReference type="Proteomes" id="UP000886476">
    <property type="component" value="Unassembled WGS sequence"/>
</dbReference>
<accession>A0ABX2CGU6</accession>
<keyword evidence="3" id="KW-1185">Reference proteome</keyword>
<sequence length="154" mass="16625">MKLVMGILVAALVLAGMGAGRATVRIADDPGGRIGTYVDKFELLRDSGEHVVIDGICGGACTIVLGTLPRDRICVTPRAVFTFRETDDLGPFFRTVPNPEATRMLFDLYPAPIKRWITRHGGLTAQPIFLRGKELQALYRLCAINVPASGGGSR</sequence>
<gene>
    <name evidence="2" type="ORF">HL667_20680</name>
</gene>
<comment type="caution">
    <text evidence="2">The sequence shown here is derived from an EMBL/GenBank/DDBJ whole genome shotgun (WGS) entry which is preliminary data.</text>
</comment>
<organism evidence="2 3">
    <name type="scientific">Bradyrhizobium aeschynomenes</name>
    <dbReference type="NCBI Taxonomy" id="2734909"/>
    <lineage>
        <taxon>Bacteria</taxon>
        <taxon>Pseudomonadati</taxon>
        <taxon>Pseudomonadota</taxon>
        <taxon>Alphaproteobacteria</taxon>
        <taxon>Hyphomicrobiales</taxon>
        <taxon>Nitrobacteraceae</taxon>
        <taxon>Bradyrhizobium</taxon>
    </lineage>
</organism>
<proteinExistence type="predicted"/>
<evidence type="ECO:0000256" key="1">
    <source>
        <dbReference type="SAM" id="SignalP"/>
    </source>
</evidence>
<dbReference type="EMBL" id="JABFDN010000006">
    <property type="protein sequence ID" value="NPU67431.1"/>
    <property type="molecule type" value="Genomic_DNA"/>
</dbReference>